<dbReference type="Proteomes" id="UP001597540">
    <property type="component" value="Unassembled WGS sequence"/>
</dbReference>
<evidence type="ECO:0000256" key="2">
    <source>
        <dbReference type="SAM" id="Phobius"/>
    </source>
</evidence>
<dbReference type="EMBL" id="JBHUMJ010000002">
    <property type="protein sequence ID" value="MFD2700138.1"/>
    <property type="molecule type" value="Genomic_DNA"/>
</dbReference>
<keyword evidence="2" id="KW-1133">Transmembrane helix</keyword>
<reference evidence="4" key="1">
    <citation type="journal article" date="2019" name="Int. J. Syst. Evol. Microbiol.">
        <title>The Global Catalogue of Microorganisms (GCM) 10K type strain sequencing project: providing services to taxonomists for standard genome sequencing and annotation.</title>
        <authorList>
            <consortium name="The Broad Institute Genomics Platform"/>
            <consortium name="The Broad Institute Genome Sequencing Center for Infectious Disease"/>
            <person name="Wu L."/>
            <person name="Ma J."/>
        </authorList>
    </citation>
    <scope>NUCLEOTIDE SEQUENCE [LARGE SCALE GENOMIC DNA]</scope>
    <source>
        <strain evidence="4">KCTC 33849</strain>
    </source>
</reference>
<feature type="transmembrane region" description="Helical" evidence="2">
    <location>
        <begin position="6"/>
        <end position="22"/>
    </location>
</feature>
<keyword evidence="2" id="KW-0812">Transmembrane</keyword>
<evidence type="ECO:0000313" key="3">
    <source>
        <dbReference type="EMBL" id="MFD2700138.1"/>
    </source>
</evidence>
<name>A0ABW5SLL6_9BACL</name>
<protein>
    <submittedName>
        <fullName evidence="3">Uncharacterized protein</fullName>
    </submittedName>
</protein>
<keyword evidence="1" id="KW-0175">Coiled coil</keyword>
<proteinExistence type="predicted"/>
<feature type="coiled-coil region" evidence="1">
    <location>
        <begin position="33"/>
        <end position="64"/>
    </location>
</feature>
<organism evidence="3 4">
    <name type="scientific">Paenibacillus shunpengii</name>
    <dbReference type="NCBI Taxonomy" id="2054424"/>
    <lineage>
        <taxon>Bacteria</taxon>
        <taxon>Bacillati</taxon>
        <taxon>Bacillota</taxon>
        <taxon>Bacilli</taxon>
        <taxon>Bacillales</taxon>
        <taxon>Paenibacillaceae</taxon>
        <taxon>Paenibacillus</taxon>
    </lineage>
</organism>
<comment type="caution">
    <text evidence="3">The sequence shown here is derived from an EMBL/GenBank/DDBJ whole genome shotgun (WGS) entry which is preliminary data.</text>
</comment>
<sequence length="177" mass="20241">MQPWSTIVVLGLCVIVFAWFMPKSRTDSGQKVVKDVESTLDRYLAEIELENEKVIHKLKHYQQEWSETDKRREQEIQDLRQQLSSLHSQIAVQSAYKETVAVPISTQERELAAAVEANPILESKEVPSETTSIQSRFPELFKLDGEGKSVDYISNKLNMPKGEVQVILQLGNKEGRR</sequence>
<keyword evidence="4" id="KW-1185">Reference proteome</keyword>
<gene>
    <name evidence="3" type="ORF">ACFSVM_06630</name>
</gene>
<evidence type="ECO:0000313" key="4">
    <source>
        <dbReference type="Proteomes" id="UP001597540"/>
    </source>
</evidence>
<keyword evidence="2" id="KW-0472">Membrane</keyword>
<dbReference type="RefSeq" id="WP_379260989.1">
    <property type="nucleotide sequence ID" value="NZ_JBHUMJ010000002.1"/>
</dbReference>
<evidence type="ECO:0000256" key="1">
    <source>
        <dbReference type="SAM" id="Coils"/>
    </source>
</evidence>
<accession>A0ABW5SLL6</accession>